<dbReference type="Proteomes" id="UP000245764">
    <property type="component" value="Chromosome 6"/>
</dbReference>
<dbReference type="PROSITE" id="PS50181">
    <property type="entry name" value="FBOX"/>
    <property type="match status" value="1"/>
</dbReference>
<sequence length="342" mass="38077">MSPNAPMPEALSGLCYSKPNIKDWTLDEHDLENTCPLDIGRHNTNPQQALGALEKLPLELLSYALAQLDISTLMGFRRVNQRAMQVIDSIPQFRTITCHDLSALRGVISIQAGGYITCQELYDAMSASLCVECNDFAGFIYLLDCTRVCFNCFTEKDRYLPLTPAEASRSFGIDRNSVISTSRQMTSVPGCYSSHEKQCNTRLLLVDEASARMAGGALHGSASAMEDFVARSASEKLSKYQERFSDRADGQHGPRARRPARLGSLANPRLAFAKRFMAVVRAPSASSPEALPDWGFHCLGCRKHYHTLQMHWRRKFNVSTFDDHILECGSVVDASLETFFFS</sequence>
<evidence type="ECO:0000313" key="2">
    <source>
        <dbReference type="EMBL" id="SMR54392.1"/>
    </source>
</evidence>
<feature type="domain" description="F-box" evidence="1">
    <location>
        <begin position="50"/>
        <end position="96"/>
    </location>
</feature>
<dbReference type="EMBL" id="LT854258">
    <property type="protein sequence ID" value="SMR54392.1"/>
    <property type="molecule type" value="Genomic_DNA"/>
</dbReference>
<dbReference type="AlphaFoldDB" id="A0A2H1GLG0"/>
<dbReference type="InterPro" id="IPR001810">
    <property type="entry name" value="F-box_dom"/>
</dbReference>
<gene>
    <name evidence="2" type="ORF">ZT1E4_G7081</name>
</gene>
<proteinExistence type="predicted"/>
<protein>
    <recommendedName>
        <fullName evidence="1">F-box domain-containing protein</fullName>
    </recommendedName>
</protein>
<accession>A0A2H1GLG0</accession>
<dbReference type="Pfam" id="PF00646">
    <property type="entry name" value="F-box"/>
    <property type="match status" value="1"/>
</dbReference>
<evidence type="ECO:0000313" key="3">
    <source>
        <dbReference type="Proteomes" id="UP000245764"/>
    </source>
</evidence>
<evidence type="ECO:0000259" key="1">
    <source>
        <dbReference type="PROSITE" id="PS50181"/>
    </source>
</evidence>
<organism evidence="2 3">
    <name type="scientific">Zymoseptoria tritici ST99CH_1E4</name>
    <dbReference type="NCBI Taxonomy" id="1276532"/>
    <lineage>
        <taxon>Eukaryota</taxon>
        <taxon>Fungi</taxon>
        <taxon>Dikarya</taxon>
        <taxon>Ascomycota</taxon>
        <taxon>Pezizomycotina</taxon>
        <taxon>Dothideomycetes</taxon>
        <taxon>Dothideomycetidae</taxon>
        <taxon>Mycosphaerellales</taxon>
        <taxon>Mycosphaerellaceae</taxon>
        <taxon>Zymoseptoria</taxon>
    </lineage>
</organism>
<name>A0A2H1GLG0_ZYMTR</name>
<reference evidence="3" key="1">
    <citation type="submission" date="2017-05" db="EMBL/GenBank/DDBJ databases">
        <authorList>
            <person name="Song R."/>
            <person name="Chenine A.L."/>
            <person name="Ruprecht R.M."/>
        </authorList>
    </citation>
    <scope>NUCLEOTIDE SEQUENCE [LARGE SCALE GENOMIC DNA]</scope>
</reference>